<dbReference type="Pfam" id="PF04230">
    <property type="entry name" value="PS_pyruv_trans"/>
    <property type="match status" value="1"/>
</dbReference>
<accession>A0A329UFQ0</accession>
<protein>
    <recommendedName>
        <fullName evidence="2">Polysaccharide pyruvyl transferase domain-containing protein</fullName>
    </recommendedName>
</protein>
<evidence type="ECO:0000256" key="1">
    <source>
        <dbReference type="SAM" id="MobiDB-lite"/>
    </source>
</evidence>
<dbReference type="OrthoDB" id="3199616at2"/>
<proteinExistence type="predicted"/>
<feature type="domain" description="Polysaccharide pyruvyl transferase" evidence="2">
    <location>
        <begin position="12"/>
        <end position="334"/>
    </location>
</feature>
<name>A0A329UFQ0_9FIRM</name>
<sequence>MKILVLHAHTANRGDEAAVKAMVDEILEAKPNANITICINGNTFYPNMPEQVKQIGRMPKLHSKMALLEFYLFYLTGTKFAISKECKEFRTELLEADLVLHAPGGPSIGDIYSKVEKLYLYRLNLARQLKIPYMFYAPSMGPFNSGKNDDLRKKVISGADKVVVRDPISKQYLNQYLPNVQVEQHLDSALQHDVEIQKYDDIYNSYAALKEFIRIHPKCLGITVTDLAWHPTHGKTKLQTLIPEVFQKFVDEKIAEGYGIVYIPQLYGANDDTTLMNQFMRQKHTFMVEANKPEYDAYFQQYVIGKLYAVVGMRYHSNIFSAKMGTPFVSVSYEQKMKGFMEKIGLDEYCIPIDELTLECLEDTFNKMCNNYPAYKEKLKEKHLQMKKDSHRTTEDALAILEKKHVKKNKKQSKNCIEPSRNVP</sequence>
<gene>
    <name evidence="3" type="ORF">C4N22_04730</name>
</gene>
<evidence type="ECO:0000313" key="3">
    <source>
        <dbReference type="EMBL" id="RAW60209.1"/>
    </source>
</evidence>
<dbReference type="AlphaFoldDB" id="A0A329UFQ0"/>
<dbReference type="Proteomes" id="UP000250583">
    <property type="component" value="Unassembled WGS sequence"/>
</dbReference>
<comment type="caution">
    <text evidence="3">The sequence shown here is derived from an EMBL/GenBank/DDBJ whole genome shotgun (WGS) entry which is preliminary data.</text>
</comment>
<dbReference type="EMBL" id="PRLE01000002">
    <property type="protein sequence ID" value="RAW60209.1"/>
    <property type="molecule type" value="Genomic_DNA"/>
</dbReference>
<evidence type="ECO:0000313" key="4">
    <source>
        <dbReference type="Proteomes" id="UP000250583"/>
    </source>
</evidence>
<reference evidence="3 4" key="1">
    <citation type="submission" date="2018-02" db="EMBL/GenBank/DDBJ databases">
        <title>Complete genome sequencing of Faecalibacterium prausnitzii strains isolated from the human gut.</title>
        <authorList>
            <person name="Fitzgerald B.C."/>
            <person name="Shkoporov A.N."/>
            <person name="Ross P.R."/>
            <person name="Hill C."/>
        </authorList>
    </citation>
    <scope>NUCLEOTIDE SEQUENCE [LARGE SCALE GENOMIC DNA]</scope>
    <source>
        <strain evidence="3 4">APC923/61-1</strain>
    </source>
</reference>
<dbReference type="RefSeq" id="WP_112148160.1">
    <property type="nucleotide sequence ID" value="NZ_PRLE01000002.1"/>
</dbReference>
<dbReference type="InterPro" id="IPR007345">
    <property type="entry name" value="Polysacch_pyruvyl_Trfase"/>
</dbReference>
<feature type="region of interest" description="Disordered" evidence="1">
    <location>
        <begin position="405"/>
        <end position="424"/>
    </location>
</feature>
<dbReference type="PANTHER" id="PTHR36836:SF1">
    <property type="entry name" value="COLANIC ACID BIOSYNTHESIS PROTEIN WCAK"/>
    <property type="match status" value="1"/>
</dbReference>
<dbReference type="PANTHER" id="PTHR36836">
    <property type="entry name" value="COLANIC ACID BIOSYNTHESIS PROTEIN WCAK"/>
    <property type="match status" value="1"/>
</dbReference>
<evidence type="ECO:0000259" key="2">
    <source>
        <dbReference type="Pfam" id="PF04230"/>
    </source>
</evidence>
<organism evidence="3 4">
    <name type="scientific">Faecalibacterium prausnitzii</name>
    <dbReference type="NCBI Taxonomy" id="853"/>
    <lineage>
        <taxon>Bacteria</taxon>
        <taxon>Bacillati</taxon>
        <taxon>Bacillota</taxon>
        <taxon>Clostridia</taxon>
        <taxon>Eubacteriales</taxon>
        <taxon>Oscillospiraceae</taxon>
        <taxon>Faecalibacterium</taxon>
    </lineage>
</organism>